<dbReference type="OrthoDB" id="7758825at2759"/>
<proteinExistence type="predicted"/>
<dbReference type="Gene3D" id="3.30.420.10">
    <property type="entry name" value="Ribonuclease H-like superfamily/Ribonuclease H"/>
    <property type="match status" value="1"/>
</dbReference>
<evidence type="ECO:0000313" key="2">
    <source>
        <dbReference type="EMBL" id="KAF7234150.1"/>
    </source>
</evidence>
<dbReference type="InterPro" id="IPR050951">
    <property type="entry name" value="Retrovirus_Pol_polyprotein"/>
</dbReference>
<sequence length="167" mass="19239">MVYLILVDVYFKWPEIIPLRHATTSATVNNLRRIFSQHGFPETLVSDNGSQFTSVQFKEFCTQNNIQHLHSPPHHPQFNGRVERFVETFKRALLKFREEGPTGKVLQRFLLSYRFTPNPAILNGLSPAEALMGRKLRTKFDAMIPVTGMPFVGRVFLAFSHTDCHHN</sequence>
<dbReference type="GO" id="GO:0015074">
    <property type="term" value="P:DNA integration"/>
    <property type="evidence" value="ECO:0007669"/>
    <property type="project" value="InterPro"/>
</dbReference>
<keyword evidence="3" id="KW-1185">Reference proteome</keyword>
<comment type="caution">
    <text evidence="2">The sequence shown here is derived from an EMBL/GenBank/DDBJ whole genome shotgun (WGS) entry which is preliminary data.</text>
</comment>
<feature type="domain" description="Integrase catalytic" evidence="1">
    <location>
        <begin position="1"/>
        <end position="135"/>
    </location>
</feature>
<dbReference type="SUPFAM" id="SSF53098">
    <property type="entry name" value="Ribonuclease H-like"/>
    <property type="match status" value="1"/>
</dbReference>
<evidence type="ECO:0000259" key="1">
    <source>
        <dbReference type="PROSITE" id="PS50994"/>
    </source>
</evidence>
<dbReference type="PROSITE" id="PS50994">
    <property type="entry name" value="INTEGRASE"/>
    <property type="match status" value="1"/>
</dbReference>
<dbReference type="InterPro" id="IPR012337">
    <property type="entry name" value="RNaseH-like_sf"/>
</dbReference>
<name>A0A8S9YHN2_9TREM</name>
<organism evidence="2 3">
    <name type="scientific">Paragonimus skrjabini miyazakii</name>
    <dbReference type="NCBI Taxonomy" id="59628"/>
    <lineage>
        <taxon>Eukaryota</taxon>
        <taxon>Metazoa</taxon>
        <taxon>Spiralia</taxon>
        <taxon>Lophotrochozoa</taxon>
        <taxon>Platyhelminthes</taxon>
        <taxon>Trematoda</taxon>
        <taxon>Digenea</taxon>
        <taxon>Plagiorchiida</taxon>
        <taxon>Troglotremata</taxon>
        <taxon>Troglotrematidae</taxon>
        <taxon>Paragonimus</taxon>
    </lineage>
</organism>
<dbReference type="PANTHER" id="PTHR37984:SF5">
    <property type="entry name" value="PROTEIN NYNRIN-LIKE"/>
    <property type="match status" value="1"/>
</dbReference>
<dbReference type="GO" id="GO:0003676">
    <property type="term" value="F:nucleic acid binding"/>
    <property type="evidence" value="ECO:0007669"/>
    <property type="project" value="InterPro"/>
</dbReference>
<dbReference type="InterPro" id="IPR001584">
    <property type="entry name" value="Integrase_cat-core"/>
</dbReference>
<dbReference type="AlphaFoldDB" id="A0A8S9YHN2"/>
<dbReference type="EMBL" id="JTDE01011915">
    <property type="protein sequence ID" value="KAF7234150.1"/>
    <property type="molecule type" value="Genomic_DNA"/>
</dbReference>
<gene>
    <name evidence="2" type="ORF">EG68_12381</name>
</gene>
<dbReference type="PANTHER" id="PTHR37984">
    <property type="entry name" value="PROTEIN CBG26694"/>
    <property type="match status" value="1"/>
</dbReference>
<protein>
    <recommendedName>
        <fullName evidence="1">Integrase catalytic domain-containing protein</fullName>
    </recommendedName>
</protein>
<dbReference type="InterPro" id="IPR036397">
    <property type="entry name" value="RNaseH_sf"/>
</dbReference>
<reference evidence="2" key="1">
    <citation type="submission" date="2019-07" db="EMBL/GenBank/DDBJ databases">
        <title>Annotation for the trematode Paragonimus miyazaki's.</title>
        <authorList>
            <person name="Choi Y.-J."/>
        </authorList>
    </citation>
    <scope>NUCLEOTIDE SEQUENCE</scope>
    <source>
        <strain evidence="2">Japan</strain>
    </source>
</reference>
<accession>A0A8S9YHN2</accession>
<evidence type="ECO:0000313" key="3">
    <source>
        <dbReference type="Proteomes" id="UP000822476"/>
    </source>
</evidence>
<dbReference type="Pfam" id="PF00665">
    <property type="entry name" value="rve"/>
    <property type="match status" value="1"/>
</dbReference>
<dbReference type="Proteomes" id="UP000822476">
    <property type="component" value="Unassembled WGS sequence"/>
</dbReference>